<protein>
    <recommendedName>
        <fullName evidence="3">Fe2OG dioxygenase domain-containing protein</fullName>
    </recommendedName>
</protein>
<dbReference type="PANTHER" id="PTHR47991">
    <property type="entry name" value="OXOGLUTARATE/IRON-DEPENDENT DIOXYGENASE"/>
    <property type="match status" value="1"/>
</dbReference>
<evidence type="ECO:0000259" key="3">
    <source>
        <dbReference type="PROSITE" id="PS51471"/>
    </source>
</evidence>
<keyword evidence="2" id="KW-0408">Iron</keyword>
<dbReference type="Gene3D" id="2.60.120.330">
    <property type="entry name" value="B-lactam Antibiotic, Isopenicillin N Synthase, Chain"/>
    <property type="match status" value="1"/>
</dbReference>
<dbReference type="InterPro" id="IPR050295">
    <property type="entry name" value="Plant_2OG-oxidoreductases"/>
</dbReference>
<dbReference type="Pfam" id="PF03171">
    <property type="entry name" value="2OG-FeII_Oxy"/>
    <property type="match status" value="1"/>
</dbReference>
<comment type="caution">
    <text evidence="4">The sequence shown here is derived from an EMBL/GenBank/DDBJ whole genome shotgun (WGS) entry which is preliminary data.</text>
</comment>
<keyword evidence="5" id="KW-1185">Reference proteome</keyword>
<evidence type="ECO:0000313" key="4">
    <source>
        <dbReference type="EMBL" id="KAK3206553.1"/>
    </source>
</evidence>
<dbReference type="GO" id="GO:0046872">
    <property type="term" value="F:metal ion binding"/>
    <property type="evidence" value="ECO:0007669"/>
    <property type="project" value="UniProtKB-KW"/>
</dbReference>
<sequence>MRMKYYPPCPQPELTVGLCPHSDGSSITILLQISEVEDHQIRKDGMWIPVKPLPNAFIINIGDILEIVSNGTYRNIEHRATPSKRGFLLPHFTTPNWMEKSVIT</sequence>
<dbReference type="Proteomes" id="UP001281410">
    <property type="component" value="Unassembled WGS sequence"/>
</dbReference>
<dbReference type="SUPFAM" id="SSF51197">
    <property type="entry name" value="Clavaminate synthase-like"/>
    <property type="match status" value="1"/>
</dbReference>
<keyword evidence="1" id="KW-0479">Metal-binding</keyword>
<proteinExistence type="predicted"/>
<accession>A0AAE0AAR0</accession>
<feature type="domain" description="Fe2OG dioxygenase" evidence="3">
    <location>
        <begin position="1"/>
        <end position="104"/>
    </location>
</feature>
<dbReference type="AlphaFoldDB" id="A0AAE0AAR0"/>
<dbReference type="InterPro" id="IPR027443">
    <property type="entry name" value="IPNS-like_sf"/>
</dbReference>
<evidence type="ECO:0000313" key="5">
    <source>
        <dbReference type="Proteomes" id="UP001281410"/>
    </source>
</evidence>
<evidence type="ECO:0000256" key="2">
    <source>
        <dbReference type="ARBA" id="ARBA00023004"/>
    </source>
</evidence>
<evidence type="ECO:0000256" key="1">
    <source>
        <dbReference type="ARBA" id="ARBA00022723"/>
    </source>
</evidence>
<dbReference type="InterPro" id="IPR044861">
    <property type="entry name" value="IPNS-like_FE2OG_OXY"/>
</dbReference>
<dbReference type="PROSITE" id="PS51471">
    <property type="entry name" value="FE2OG_OXY"/>
    <property type="match status" value="1"/>
</dbReference>
<dbReference type="EMBL" id="JANJYJ010000006">
    <property type="protein sequence ID" value="KAK3206553.1"/>
    <property type="molecule type" value="Genomic_DNA"/>
</dbReference>
<gene>
    <name evidence="4" type="ORF">Dsin_020599</name>
</gene>
<dbReference type="InterPro" id="IPR005123">
    <property type="entry name" value="Oxoglu/Fe-dep_dioxygenase_dom"/>
</dbReference>
<organism evidence="4 5">
    <name type="scientific">Dipteronia sinensis</name>
    <dbReference type="NCBI Taxonomy" id="43782"/>
    <lineage>
        <taxon>Eukaryota</taxon>
        <taxon>Viridiplantae</taxon>
        <taxon>Streptophyta</taxon>
        <taxon>Embryophyta</taxon>
        <taxon>Tracheophyta</taxon>
        <taxon>Spermatophyta</taxon>
        <taxon>Magnoliopsida</taxon>
        <taxon>eudicotyledons</taxon>
        <taxon>Gunneridae</taxon>
        <taxon>Pentapetalae</taxon>
        <taxon>rosids</taxon>
        <taxon>malvids</taxon>
        <taxon>Sapindales</taxon>
        <taxon>Sapindaceae</taxon>
        <taxon>Hippocastanoideae</taxon>
        <taxon>Acereae</taxon>
        <taxon>Dipteronia</taxon>
    </lineage>
</organism>
<reference evidence="4" key="1">
    <citation type="journal article" date="2023" name="Plant J.">
        <title>Genome sequences and population genomics provide insights into the demographic history, inbreeding, and mutation load of two 'living fossil' tree species of Dipteronia.</title>
        <authorList>
            <person name="Feng Y."/>
            <person name="Comes H.P."/>
            <person name="Chen J."/>
            <person name="Zhu S."/>
            <person name="Lu R."/>
            <person name="Zhang X."/>
            <person name="Li P."/>
            <person name="Qiu J."/>
            <person name="Olsen K.M."/>
            <person name="Qiu Y."/>
        </authorList>
    </citation>
    <scope>NUCLEOTIDE SEQUENCE</scope>
    <source>
        <strain evidence="4">NBL</strain>
    </source>
</reference>
<name>A0AAE0AAR0_9ROSI</name>